<protein>
    <submittedName>
        <fullName evidence="1">Uncharacterized protein</fullName>
    </submittedName>
</protein>
<feature type="non-terminal residue" evidence="1">
    <location>
        <position position="1"/>
    </location>
</feature>
<dbReference type="Proteomes" id="UP001222325">
    <property type="component" value="Unassembled WGS sequence"/>
</dbReference>
<evidence type="ECO:0000313" key="2">
    <source>
        <dbReference type="Proteomes" id="UP001222325"/>
    </source>
</evidence>
<gene>
    <name evidence="1" type="ORF">B0H15DRAFT_737923</name>
</gene>
<dbReference type="EMBL" id="JARJCN010000034">
    <property type="protein sequence ID" value="KAJ7085434.1"/>
    <property type="molecule type" value="Genomic_DNA"/>
</dbReference>
<keyword evidence="2" id="KW-1185">Reference proteome</keyword>
<name>A0AAD6XT36_9AGAR</name>
<dbReference type="AlphaFoldDB" id="A0AAD6XT36"/>
<organism evidence="1 2">
    <name type="scientific">Mycena belliarum</name>
    <dbReference type="NCBI Taxonomy" id="1033014"/>
    <lineage>
        <taxon>Eukaryota</taxon>
        <taxon>Fungi</taxon>
        <taxon>Dikarya</taxon>
        <taxon>Basidiomycota</taxon>
        <taxon>Agaricomycotina</taxon>
        <taxon>Agaricomycetes</taxon>
        <taxon>Agaricomycetidae</taxon>
        <taxon>Agaricales</taxon>
        <taxon>Marasmiineae</taxon>
        <taxon>Mycenaceae</taxon>
        <taxon>Mycena</taxon>
    </lineage>
</organism>
<evidence type="ECO:0000313" key="1">
    <source>
        <dbReference type="EMBL" id="KAJ7085434.1"/>
    </source>
</evidence>
<feature type="non-terminal residue" evidence="1">
    <location>
        <position position="114"/>
    </location>
</feature>
<comment type="caution">
    <text evidence="1">The sequence shown here is derived from an EMBL/GenBank/DDBJ whole genome shotgun (WGS) entry which is preliminary data.</text>
</comment>
<reference evidence="1" key="1">
    <citation type="submission" date="2023-03" db="EMBL/GenBank/DDBJ databases">
        <title>Massive genome expansion in bonnet fungi (Mycena s.s.) driven by repeated elements and novel gene families across ecological guilds.</title>
        <authorList>
            <consortium name="Lawrence Berkeley National Laboratory"/>
            <person name="Harder C.B."/>
            <person name="Miyauchi S."/>
            <person name="Viragh M."/>
            <person name="Kuo A."/>
            <person name="Thoen E."/>
            <person name="Andreopoulos B."/>
            <person name="Lu D."/>
            <person name="Skrede I."/>
            <person name="Drula E."/>
            <person name="Henrissat B."/>
            <person name="Morin E."/>
            <person name="Kohler A."/>
            <person name="Barry K."/>
            <person name="LaButti K."/>
            <person name="Morin E."/>
            <person name="Salamov A."/>
            <person name="Lipzen A."/>
            <person name="Mereny Z."/>
            <person name="Hegedus B."/>
            <person name="Baldrian P."/>
            <person name="Stursova M."/>
            <person name="Weitz H."/>
            <person name="Taylor A."/>
            <person name="Grigoriev I.V."/>
            <person name="Nagy L.G."/>
            <person name="Martin F."/>
            <person name="Kauserud H."/>
        </authorList>
    </citation>
    <scope>NUCLEOTIDE SEQUENCE</scope>
    <source>
        <strain evidence="1">CBHHK173m</strain>
    </source>
</reference>
<sequence>LTVFHNPADHTSTHVLKKLEDTRACYPKARKIPVFCGPLRIALEVEMRVPSAEELRSLVVLRPDREPSFVSFLRRKSAYWPTSAAALADLLARQPAELAWPVVVDWEHGDLSIG</sequence>
<accession>A0AAD6XT36</accession>
<proteinExistence type="predicted"/>